<feature type="compositionally biased region" description="Basic and acidic residues" evidence="5">
    <location>
        <begin position="131"/>
        <end position="147"/>
    </location>
</feature>
<feature type="domain" description="RanBP2-type" evidence="6">
    <location>
        <begin position="50"/>
        <end position="79"/>
    </location>
</feature>
<dbReference type="SMART" id="SM00547">
    <property type="entry name" value="ZnF_RBZ"/>
    <property type="match status" value="2"/>
</dbReference>
<sequence>MEARPRKAPDWTCGSCSNVNFAKRHRCNKCGEVRPKNGAATPAAESRPLRQGDWLCPGCQNVNWARRDKCNLCLAMKPTLLNDTDTKRTGRAGGHYDIQDPQDRLAHDSGDEEYDEFGRRKKAKTIISVEMSHKSETTNPVDPREALLEQAKQEGIILTYPPAPMSESEDEQPRKRPRT</sequence>
<dbReference type="eggNOG" id="KOG1995">
    <property type="taxonomic scope" value="Eukaryota"/>
</dbReference>
<evidence type="ECO:0000256" key="1">
    <source>
        <dbReference type="ARBA" id="ARBA00022723"/>
    </source>
</evidence>
<dbReference type="OrthoDB" id="430695at2759"/>
<dbReference type="Gene3D" id="4.10.1060.10">
    <property type="entry name" value="Zinc finger, RanBP2-type"/>
    <property type="match status" value="2"/>
</dbReference>
<feature type="region of interest" description="Disordered" evidence="5">
    <location>
        <begin position="85"/>
        <end position="117"/>
    </location>
</feature>
<dbReference type="GeneID" id="22912746"/>
<dbReference type="PANTHER" id="PTHR12999">
    <property type="entry name" value="ZINC FINGER RAN-BINDING DOMAIN-CONTAINING PROTEIN 2 ZRANB2-RELATED"/>
    <property type="match status" value="1"/>
</dbReference>
<feature type="domain" description="RanBP2-type" evidence="6">
    <location>
        <begin position="7"/>
        <end position="36"/>
    </location>
</feature>
<accession>A0A023B6W6</accession>
<evidence type="ECO:0000313" key="8">
    <source>
        <dbReference type="Proteomes" id="UP000019763"/>
    </source>
</evidence>
<dbReference type="InterPro" id="IPR036443">
    <property type="entry name" value="Znf_RanBP2_sf"/>
</dbReference>
<dbReference type="GO" id="GO:0008270">
    <property type="term" value="F:zinc ion binding"/>
    <property type="evidence" value="ECO:0007669"/>
    <property type="project" value="UniProtKB-KW"/>
</dbReference>
<evidence type="ECO:0000256" key="3">
    <source>
        <dbReference type="ARBA" id="ARBA00022833"/>
    </source>
</evidence>
<dbReference type="AlphaFoldDB" id="A0A023B6W6"/>
<keyword evidence="8" id="KW-1185">Reference proteome</keyword>
<protein>
    <submittedName>
        <fullName evidence="7">Ran-binding protein</fullName>
    </submittedName>
</protein>
<dbReference type="Pfam" id="PF00641">
    <property type="entry name" value="Zn_ribbon_RanBP"/>
    <property type="match status" value="2"/>
</dbReference>
<dbReference type="RefSeq" id="XP_011130461.1">
    <property type="nucleotide sequence ID" value="XM_011132159.1"/>
</dbReference>
<comment type="caution">
    <text evidence="7">The sequence shown here is derived from an EMBL/GenBank/DDBJ whole genome shotgun (WGS) entry which is preliminary data.</text>
</comment>
<dbReference type="InterPro" id="IPR001876">
    <property type="entry name" value="Znf_RanBP2"/>
</dbReference>
<feature type="compositionally biased region" description="Basic and acidic residues" evidence="5">
    <location>
        <begin position="97"/>
        <end position="109"/>
    </location>
</feature>
<evidence type="ECO:0000256" key="2">
    <source>
        <dbReference type="ARBA" id="ARBA00022771"/>
    </source>
</evidence>
<name>A0A023B6W6_GRENI</name>
<evidence type="ECO:0000259" key="6">
    <source>
        <dbReference type="PROSITE" id="PS50199"/>
    </source>
</evidence>
<dbReference type="PANTHER" id="PTHR12999:SF17">
    <property type="entry name" value="ZINC FINGER RAN-BINDING DOMAIN-CONTAINING PROTEIN 2"/>
    <property type="match status" value="1"/>
</dbReference>
<dbReference type="PROSITE" id="PS50199">
    <property type="entry name" value="ZF_RANBP2_2"/>
    <property type="match status" value="2"/>
</dbReference>
<proteinExistence type="predicted"/>
<feature type="region of interest" description="Disordered" evidence="5">
    <location>
        <begin position="130"/>
        <end position="179"/>
    </location>
</feature>
<dbReference type="EMBL" id="AFNH02000561">
    <property type="protein sequence ID" value="EZG66839.1"/>
    <property type="molecule type" value="Genomic_DNA"/>
</dbReference>
<dbReference type="VEuPathDB" id="CryptoDB:GNI_074990"/>
<evidence type="ECO:0000256" key="4">
    <source>
        <dbReference type="PROSITE-ProRule" id="PRU00322"/>
    </source>
</evidence>
<dbReference type="OMA" id="NWARRTH"/>
<dbReference type="Proteomes" id="UP000019763">
    <property type="component" value="Unassembled WGS sequence"/>
</dbReference>
<organism evidence="7 8">
    <name type="scientific">Gregarina niphandrodes</name>
    <name type="common">Septate eugregarine</name>
    <dbReference type="NCBI Taxonomy" id="110365"/>
    <lineage>
        <taxon>Eukaryota</taxon>
        <taxon>Sar</taxon>
        <taxon>Alveolata</taxon>
        <taxon>Apicomplexa</taxon>
        <taxon>Conoidasida</taxon>
        <taxon>Gregarinasina</taxon>
        <taxon>Eugregarinorida</taxon>
        <taxon>Gregarinidae</taxon>
        <taxon>Gregarina</taxon>
    </lineage>
</organism>
<gene>
    <name evidence="7" type="ORF">GNI_074990</name>
</gene>
<dbReference type="PROSITE" id="PS01358">
    <property type="entry name" value="ZF_RANBP2_1"/>
    <property type="match status" value="2"/>
</dbReference>
<keyword evidence="3" id="KW-0862">Zinc</keyword>
<dbReference type="SUPFAM" id="SSF90209">
    <property type="entry name" value="Ran binding protein zinc finger-like"/>
    <property type="match status" value="2"/>
</dbReference>
<keyword evidence="1" id="KW-0479">Metal-binding</keyword>
<evidence type="ECO:0000313" key="7">
    <source>
        <dbReference type="EMBL" id="EZG66839.1"/>
    </source>
</evidence>
<keyword evidence="2 4" id="KW-0863">Zinc-finger</keyword>
<reference evidence="7" key="1">
    <citation type="submission" date="2013-12" db="EMBL/GenBank/DDBJ databases">
        <authorList>
            <person name="Omoto C.K."/>
            <person name="Sibley D."/>
            <person name="Venepally P."/>
            <person name="Hadjithomas M."/>
            <person name="Karamycheva S."/>
            <person name="Brunk B."/>
            <person name="Roos D."/>
            <person name="Caler E."/>
            <person name="Lorenzi H."/>
        </authorList>
    </citation>
    <scope>NUCLEOTIDE SEQUENCE</scope>
</reference>
<evidence type="ECO:0000256" key="5">
    <source>
        <dbReference type="SAM" id="MobiDB-lite"/>
    </source>
</evidence>